<evidence type="ECO:0000259" key="3">
    <source>
        <dbReference type="Pfam" id="PF13649"/>
    </source>
</evidence>
<dbReference type="AlphaFoldDB" id="A0A8A4TVX0"/>
<gene>
    <name evidence="4" type="ORF">J3U87_12760</name>
</gene>
<evidence type="ECO:0000256" key="2">
    <source>
        <dbReference type="ARBA" id="ARBA00022691"/>
    </source>
</evidence>
<dbReference type="InterPro" id="IPR029063">
    <property type="entry name" value="SAM-dependent_MTases_sf"/>
</dbReference>
<dbReference type="Pfam" id="PF13649">
    <property type="entry name" value="Methyltransf_25"/>
    <property type="match status" value="1"/>
</dbReference>
<dbReference type="Gene3D" id="3.40.50.150">
    <property type="entry name" value="Vaccinia Virus protein VP39"/>
    <property type="match status" value="1"/>
</dbReference>
<organism evidence="4 5">
    <name type="scientific">Sulfidibacter corallicola</name>
    <dbReference type="NCBI Taxonomy" id="2818388"/>
    <lineage>
        <taxon>Bacteria</taxon>
        <taxon>Pseudomonadati</taxon>
        <taxon>Acidobacteriota</taxon>
        <taxon>Holophagae</taxon>
        <taxon>Acanthopleuribacterales</taxon>
        <taxon>Acanthopleuribacteraceae</taxon>
        <taxon>Sulfidibacter</taxon>
    </lineage>
</organism>
<dbReference type="Proteomes" id="UP000663929">
    <property type="component" value="Chromosome"/>
</dbReference>
<evidence type="ECO:0000313" key="4">
    <source>
        <dbReference type="EMBL" id="QTD53318.1"/>
    </source>
</evidence>
<feature type="domain" description="Methyltransferase" evidence="3">
    <location>
        <begin position="60"/>
        <end position="155"/>
    </location>
</feature>
<dbReference type="InterPro" id="IPR041698">
    <property type="entry name" value="Methyltransf_25"/>
</dbReference>
<accession>A0A8A4TVX0</accession>
<protein>
    <submittedName>
        <fullName evidence="4">Class I SAM-dependent methyltransferase</fullName>
    </submittedName>
</protein>
<dbReference type="GO" id="GO:0008168">
    <property type="term" value="F:methyltransferase activity"/>
    <property type="evidence" value="ECO:0007669"/>
    <property type="project" value="UniProtKB-KW"/>
</dbReference>
<dbReference type="PANTHER" id="PTHR43675:SF8">
    <property type="entry name" value="ARSENITE METHYLTRANSFERASE"/>
    <property type="match status" value="1"/>
</dbReference>
<dbReference type="SUPFAM" id="SSF53335">
    <property type="entry name" value="S-adenosyl-L-methionine-dependent methyltransferases"/>
    <property type="match status" value="1"/>
</dbReference>
<dbReference type="KEGG" id="scor:J3U87_12760"/>
<dbReference type="EMBL" id="CP071793">
    <property type="protein sequence ID" value="QTD53318.1"/>
    <property type="molecule type" value="Genomic_DNA"/>
</dbReference>
<proteinExistence type="predicted"/>
<dbReference type="GO" id="GO:0032259">
    <property type="term" value="P:methylation"/>
    <property type="evidence" value="ECO:0007669"/>
    <property type="project" value="UniProtKB-KW"/>
</dbReference>
<keyword evidence="5" id="KW-1185">Reference proteome</keyword>
<dbReference type="RefSeq" id="WP_237383420.1">
    <property type="nucleotide sequence ID" value="NZ_CP071793.1"/>
</dbReference>
<name>A0A8A4TVX0_SULCO</name>
<dbReference type="CDD" id="cd02440">
    <property type="entry name" value="AdoMet_MTases"/>
    <property type="match status" value="1"/>
</dbReference>
<keyword evidence="2" id="KW-0949">S-adenosyl-L-methionine</keyword>
<evidence type="ECO:0000256" key="1">
    <source>
        <dbReference type="ARBA" id="ARBA00022679"/>
    </source>
</evidence>
<dbReference type="InterPro" id="IPR026669">
    <property type="entry name" value="Arsenite_MeTrfase-like"/>
</dbReference>
<sequence length="278" mass="30401">MAESTPSPELSIDIAALLETEVDLLPLMPELLADLEALGGSPELTLELLERVSPAPAWRVLDLGCGKGALALAVAARFGCRVEGVDGFAPFVDEANTTARKRGLADRCRFRQGNVRHLVQTEDRYDALIFAGLGDLLGPPTETVTQLRRLLRPGGFMVIGDVFLKPGAPLAEGYGYALHEDAMLRALTASGDRCVATSTLTDAQMIATNRDNNDRIRRCARNLMDRHPDRAETIAAYVRRQEVECRKLETCFVDAAWLIERVETPANQACRNEGKSPN</sequence>
<evidence type="ECO:0000313" key="5">
    <source>
        <dbReference type="Proteomes" id="UP000663929"/>
    </source>
</evidence>
<dbReference type="PANTHER" id="PTHR43675">
    <property type="entry name" value="ARSENITE METHYLTRANSFERASE"/>
    <property type="match status" value="1"/>
</dbReference>
<reference evidence="4" key="1">
    <citation type="submission" date="2021-03" db="EMBL/GenBank/DDBJ databases">
        <title>Acanthopleuribacteraceae sp. M133.</title>
        <authorList>
            <person name="Wang G."/>
        </authorList>
    </citation>
    <scope>NUCLEOTIDE SEQUENCE</scope>
    <source>
        <strain evidence="4">M133</strain>
    </source>
</reference>
<keyword evidence="1" id="KW-0808">Transferase</keyword>
<keyword evidence="4" id="KW-0489">Methyltransferase</keyword>